<dbReference type="GO" id="GO:0005737">
    <property type="term" value="C:cytoplasm"/>
    <property type="evidence" value="ECO:0007669"/>
    <property type="project" value="UniProtKB-SubCell"/>
</dbReference>
<dbReference type="Gene3D" id="3.40.50.150">
    <property type="entry name" value="Vaccinia Virus protein VP39"/>
    <property type="match status" value="1"/>
</dbReference>
<dbReference type="EMBL" id="LR134510">
    <property type="protein sequence ID" value="VEJ09256.1"/>
    <property type="molecule type" value="Genomic_DNA"/>
</dbReference>
<dbReference type="HAMAP" id="MF_01872">
    <property type="entry name" value="tRNA_methyltr_YfiC"/>
    <property type="match status" value="1"/>
</dbReference>
<comment type="function">
    <text evidence="6">Specifically methylates the adenine in position 37 of tRNA(1)(Val) (anticodon cmo5UAC).</text>
</comment>
<dbReference type="PANTHER" id="PTHR47739">
    <property type="entry name" value="TRNA1(VAL) (ADENINE(37)-N6)-METHYLTRANSFERASE"/>
    <property type="match status" value="1"/>
</dbReference>
<dbReference type="OrthoDB" id="5383291at2"/>
<keyword evidence="1 6" id="KW-0963">Cytoplasm</keyword>
<evidence type="ECO:0000256" key="6">
    <source>
        <dbReference type="HAMAP-Rule" id="MF_01872"/>
    </source>
</evidence>
<name>A0A448TTJ2_9PAST</name>
<dbReference type="SUPFAM" id="SSF53335">
    <property type="entry name" value="S-adenosyl-L-methionine-dependent methyltransferases"/>
    <property type="match status" value="1"/>
</dbReference>
<dbReference type="PRINTS" id="PR00507">
    <property type="entry name" value="N12N6MTFRASE"/>
</dbReference>
<evidence type="ECO:0000256" key="1">
    <source>
        <dbReference type="ARBA" id="ARBA00022490"/>
    </source>
</evidence>
<comment type="catalytic activity">
    <reaction evidence="6">
        <text>adenosine(37) in tRNA1(Val) + S-adenosyl-L-methionine = N(6)-methyladenosine(37) in tRNA1(Val) + S-adenosyl-L-homocysteine + H(+)</text>
        <dbReference type="Rhea" id="RHEA:43160"/>
        <dbReference type="Rhea" id="RHEA-COMP:10369"/>
        <dbReference type="Rhea" id="RHEA-COMP:10370"/>
        <dbReference type="ChEBI" id="CHEBI:15378"/>
        <dbReference type="ChEBI" id="CHEBI:57856"/>
        <dbReference type="ChEBI" id="CHEBI:59789"/>
        <dbReference type="ChEBI" id="CHEBI:74411"/>
        <dbReference type="ChEBI" id="CHEBI:74449"/>
        <dbReference type="EC" id="2.1.1.223"/>
    </reaction>
</comment>
<keyword evidence="9" id="KW-1185">Reference proteome</keyword>
<accession>A0A448TTJ2</accession>
<dbReference type="EC" id="2.1.1.223" evidence="6"/>
<dbReference type="GO" id="GO:0008033">
    <property type="term" value="P:tRNA processing"/>
    <property type="evidence" value="ECO:0007669"/>
    <property type="project" value="UniProtKB-UniRule"/>
</dbReference>
<dbReference type="PROSITE" id="PS00092">
    <property type="entry name" value="N6_MTASE"/>
    <property type="match status" value="1"/>
</dbReference>
<dbReference type="Pfam" id="PF05175">
    <property type="entry name" value="MTS"/>
    <property type="match status" value="1"/>
</dbReference>
<comment type="similarity">
    <text evidence="6">Belongs to the methyltransferase superfamily. tRNA (adenine-N(6)-)-methyltransferase family.</text>
</comment>
<feature type="domain" description="Methyltransferase small" evidence="7">
    <location>
        <begin position="43"/>
        <end position="133"/>
    </location>
</feature>
<reference evidence="8 9" key="1">
    <citation type="submission" date="2018-12" db="EMBL/GenBank/DDBJ databases">
        <authorList>
            <consortium name="Pathogen Informatics"/>
        </authorList>
    </citation>
    <scope>NUCLEOTIDE SEQUENCE [LARGE SCALE GENOMIC DNA]</scope>
    <source>
        <strain evidence="8 9">NCTC12871</strain>
    </source>
</reference>
<evidence type="ECO:0000313" key="9">
    <source>
        <dbReference type="Proteomes" id="UP000279799"/>
    </source>
</evidence>
<dbReference type="AlphaFoldDB" id="A0A448TTJ2"/>
<proteinExistence type="inferred from homology"/>
<evidence type="ECO:0000256" key="3">
    <source>
        <dbReference type="ARBA" id="ARBA00022679"/>
    </source>
</evidence>
<dbReference type="Proteomes" id="UP000279799">
    <property type="component" value="Chromosome"/>
</dbReference>
<dbReference type="InterPro" id="IPR029063">
    <property type="entry name" value="SAM-dependent_MTases_sf"/>
</dbReference>
<dbReference type="InterPro" id="IPR007848">
    <property type="entry name" value="Small_mtfrase_dom"/>
</dbReference>
<evidence type="ECO:0000256" key="5">
    <source>
        <dbReference type="ARBA" id="ARBA00022694"/>
    </source>
</evidence>
<dbReference type="InterPro" id="IPR050210">
    <property type="entry name" value="tRNA_Adenine-N(6)_MTase"/>
</dbReference>
<protein>
    <recommendedName>
        <fullName evidence="6">tRNA1(Val) (adenine(37)-N6)-methyltransferase</fullName>
        <ecNumber evidence="6">2.1.1.223</ecNumber>
    </recommendedName>
    <alternativeName>
        <fullName evidence="6">tRNA m6A37 methyltransferase</fullName>
    </alternativeName>
</protein>
<keyword evidence="5 6" id="KW-0819">tRNA processing</keyword>
<keyword evidence="4 6" id="KW-0949">S-adenosyl-L-methionine</keyword>
<gene>
    <name evidence="8" type="primary">yfiC</name>
    <name evidence="8" type="ORF">NCTC12871_00701</name>
</gene>
<dbReference type="KEGG" id="adp:NCTC12871_00701"/>
<dbReference type="GO" id="GO:0016430">
    <property type="term" value="F:tRNA (adenine-N6)-methyltransferase activity"/>
    <property type="evidence" value="ECO:0007669"/>
    <property type="project" value="UniProtKB-UniRule"/>
</dbReference>
<evidence type="ECO:0000256" key="2">
    <source>
        <dbReference type="ARBA" id="ARBA00022603"/>
    </source>
</evidence>
<keyword evidence="2 6" id="KW-0489">Methyltransferase</keyword>
<sequence length="243" mass="27548">MSSSHQPKPQFFHFKQFSIEQTHCAMKVGTDGVLLGGWADLENTKSVLDMGTGTGLIALMTAQRLATVSQDFSIIAIEKDAMATKQAQQNFKNSPWKENIQLYSGDIAEILPKIGACFDHILANPPYFPKAQPCKNQARDLARYTELSHLDWLTIAANFLTETGKISFVLPFDAAQNLIEKAPFHCIRKCIITTKSGKQPSRMLMTFSKMPKPCQEEHLVIYDKENKYSIDFIKIFKDFYLRM</sequence>
<dbReference type="InterPro" id="IPR002052">
    <property type="entry name" value="DNA_methylase_N6_adenine_CS"/>
</dbReference>
<organism evidence="8 9">
    <name type="scientific">Actinobacillus delphinicola</name>
    <dbReference type="NCBI Taxonomy" id="51161"/>
    <lineage>
        <taxon>Bacteria</taxon>
        <taxon>Pseudomonadati</taxon>
        <taxon>Pseudomonadota</taxon>
        <taxon>Gammaproteobacteria</taxon>
        <taxon>Pasteurellales</taxon>
        <taxon>Pasteurellaceae</taxon>
        <taxon>Actinobacillus</taxon>
    </lineage>
</organism>
<keyword evidence="3 6" id="KW-0808">Transferase</keyword>
<dbReference type="PANTHER" id="PTHR47739:SF1">
    <property type="entry name" value="TRNA1(VAL) (ADENINE(37)-N6)-METHYLTRANSFERASE"/>
    <property type="match status" value="1"/>
</dbReference>
<evidence type="ECO:0000256" key="4">
    <source>
        <dbReference type="ARBA" id="ARBA00022691"/>
    </source>
</evidence>
<evidence type="ECO:0000313" key="8">
    <source>
        <dbReference type="EMBL" id="VEJ09256.1"/>
    </source>
</evidence>
<dbReference type="RefSeq" id="WP_126599034.1">
    <property type="nucleotide sequence ID" value="NZ_LR134510.1"/>
</dbReference>
<dbReference type="GO" id="GO:0032259">
    <property type="term" value="P:methylation"/>
    <property type="evidence" value="ECO:0007669"/>
    <property type="project" value="UniProtKB-KW"/>
</dbReference>
<comment type="subcellular location">
    <subcellularLocation>
        <location evidence="6">Cytoplasm</location>
    </subcellularLocation>
</comment>
<dbReference type="CDD" id="cd02440">
    <property type="entry name" value="AdoMet_MTases"/>
    <property type="match status" value="1"/>
</dbReference>
<evidence type="ECO:0000259" key="7">
    <source>
        <dbReference type="Pfam" id="PF05175"/>
    </source>
</evidence>
<dbReference type="InterPro" id="IPR022882">
    <property type="entry name" value="tRNA_adenine-N6_MeTrfase"/>
</dbReference>
<dbReference type="GO" id="GO:0003676">
    <property type="term" value="F:nucleic acid binding"/>
    <property type="evidence" value="ECO:0007669"/>
    <property type="project" value="InterPro"/>
</dbReference>